<organism evidence="2 3">
    <name type="scientific">Aromatoleum diolicum</name>
    <dbReference type="NCBI Taxonomy" id="75796"/>
    <lineage>
        <taxon>Bacteria</taxon>
        <taxon>Pseudomonadati</taxon>
        <taxon>Pseudomonadota</taxon>
        <taxon>Betaproteobacteria</taxon>
        <taxon>Rhodocyclales</taxon>
        <taxon>Rhodocyclaceae</taxon>
        <taxon>Aromatoleum</taxon>
    </lineage>
</organism>
<dbReference type="InterPro" id="IPR005186">
    <property type="entry name" value="FlaG"/>
</dbReference>
<dbReference type="RefSeq" id="WP_169261537.1">
    <property type="nucleotide sequence ID" value="NZ_WTVQ01000031.1"/>
</dbReference>
<evidence type="ECO:0000313" key="3">
    <source>
        <dbReference type="Proteomes" id="UP000648984"/>
    </source>
</evidence>
<dbReference type="PANTHER" id="PTHR37166">
    <property type="entry name" value="PROTEIN FLAG"/>
    <property type="match status" value="1"/>
</dbReference>
<evidence type="ECO:0000256" key="1">
    <source>
        <dbReference type="SAM" id="MobiDB-lite"/>
    </source>
</evidence>
<reference evidence="2 3" key="1">
    <citation type="submission" date="2019-12" db="EMBL/GenBank/DDBJ databases">
        <title>Comparative genomics gives insights into the taxonomy of the Azoarcus-Aromatoleum group and reveals separate origins of nif in the plant-associated Azoarcus and non-plant-associated Aromatoleum sub-groups.</title>
        <authorList>
            <person name="Lafos M."/>
            <person name="Maluk M."/>
            <person name="Batista M."/>
            <person name="Junghare M."/>
            <person name="Carmona M."/>
            <person name="Faoro H."/>
            <person name="Cruz L.M."/>
            <person name="Battistoni F."/>
            <person name="De Souza E."/>
            <person name="Pedrosa F."/>
            <person name="Chen W.-M."/>
            <person name="Poole P.S."/>
            <person name="Dixon R.A."/>
            <person name="James E.K."/>
        </authorList>
    </citation>
    <scope>NUCLEOTIDE SEQUENCE [LARGE SCALE GENOMIC DNA]</scope>
    <source>
        <strain evidence="2 3">22Lin</strain>
    </source>
</reference>
<dbReference type="Pfam" id="PF03646">
    <property type="entry name" value="FlaG"/>
    <property type="match status" value="1"/>
</dbReference>
<name>A0ABX1QEN7_9RHOO</name>
<comment type="caution">
    <text evidence="2">The sequence shown here is derived from an EMBL/GenBank/DDBJ whole genome shotgun (WGS) entry which is preliminary data.</text>
</comment>
<evidence type="ECO:0000313" key="2">
    <source>
        <dbReference type="EMBL" id="NMG76393.1"/>
    </source>
</evidence>
<dbReference type="InterPro" id="IPR035924">
    <property type="entry name" value="FlaG-like_sf"/>
</dbReference>
<feature type="region of interest" description="Disordered" evidence="1">
    <location>
        <begin position="1"/>
        <end position="55"/>
    </location>
</feature>
<dbReference type="Proteomes" id="UP000648984">
    <property type="component" value="Unassembled WGS sequence"/>
</dbReference>
<accession>A0ABX1QEN7</accession>
<dbReference type="PANTHER" id="PTHR37166:SF1">
    <property type="entry name" value="PROTEIN FLAG"/>
    <property type="match status" value="1"/>
</dbReference>
<sequence>MSIQSVTAAPPAVVQPPQRASDTATSPISGAIAASGESRPVQPVDAPTAPAATPGNEEILKALDEVREAVKPVAQSLHFSLDQDTGRTVIKVMDTETNEMIRQIPSEDILKIAQAIDKLQGLLIKQEA</sequence>
<dbReference type="EMBL" id="WTVQ01000031">
    <property type="protein sequence ID" value="NMG76393.1"/>
    <property type="molecule type" value="Genomic_DNA"/>
</dbReference>
<gene>
    <name evidence="2" type="ORF">GPA25_16665</name>
</gene>
<evidence type="ECO:0008006" key="4">
    <source>
        <dbReference type="Google" id="ProtNLM"/>
    </source>
</evidence>
<feature type="compositionally biased region" description="Low complexity" evidence="1">
    <location>
        <begin position="8"/>
        <end position="20"/>
    </location>
</feature>
<proteinExistence type="predicted"/>
<keyword evidence="3" id="KW-1185">Reference proteome</keyword>
<protein>
    <recommendedName>
        <fullName evidence="4">Flagellar protein FlaG</fullName>
    </recommendedName>
</protein>
<dbReference type="SUPFAM" id="SSF160214">
    <property type="entry name" value="FlaG-like"/>
    <property type="match status" value="1"/>
</dbReference>
<dbReference type="Gene3D" id="3.30.160.170">
    <property type="entry name" value="FlaG-like"/>
    <property type="match status" value="1"/>
</dbReference>